<sequence length="165" mass="17627">MLTANQILAELLESLSRQIRAAGKEDDFCTITVQPGNAIAFDFGPESDCRGGAWVRLVAANPTVSFPAADTSVNTCAYSLAYTMEIGMMFPAPVITDRLGNFVLPEDTEVFDAAMRQGDEMDLMFRAIRTANIPQLVIGDYAPLGPDGGVLGGTWTLTAGGDEDE</sequence>
<reference evidence="1" key="1">
    <citation type="submission" date="2021-04" db="EMBL/GenBank/DDBJ databases">
        <authorList>
            <person name="Edwards E.G."/>
            <person name="Siddiqui F.A."/>
            <person name="Anastasi R.E."/>
            <person name="Conroy D.J."/>
            <person name="Gerton T.J."/>
            <person name="Laizure I.E."/>
            <person name="Reynolds J.D."/>
            <person name="Ulker M."/>
            <person name="Ouellette S.K."/>
            <person name="Duggan K.O."/>
            <person name="Johnson K.C."/>
            <person name="MacLea K.S."/>
            <person name="Garlena R.A."/>
            <person name="Russell D.A."/>
            <person name="Jacobs-Sera D."/>
            <person name="Hatfull G.F."/>
        </authorList>
    </citation>
    <scope>NUCLEOTIDE SEQUENCE</scope>
</reference>
<accession>A0A8F3EA13</accession>
<dbReference type="RefSeq" id="YP_010656408.1">
    <property type="nucleotide sequence ID" value="NC_070838.1"/>
</dbReference>
<proteinExistence type="predicted"/>
<dbReference type="KEGG" id="vg:77932286"/>
<organism evidence="1 2">
    <name type="scientific">Arthrobacter phage SilentRX</name>
    <dbReference type="NCBI Taxonomy" id="2836091"/>
    <lineage>
        <taxon>Viruses</taxon>
        <taxon>Duplodnaviria</taxon>
        <taxon>Heunggongvirae</taxon>
        <taxon>Uroviricota</taxon>
        <taxon>Caudoviricetes</taxon>
        <taxon>Silentrexvirus</taxon>
        <taxon>Silentrexvirus silentrx</taxon>
    </lineage>
</organism>
<name>A0A8F3EA13_9CAUD</name>
<dbReference type="Proteomes" id="UP000693725">
    <property type="component" value="Segment"/>
</dbReference>
<gene>
    <name evidence="1" type="primary">27</name>
    <name evidence="1" type="ORF">SEA_SILENTRX_27</name>
</gene>
<evidence type="ECO:0000313" key="1">
    <source>
        <dbReference type="EMBL" id="QWY82768.1"/>
    </source>
</evidence>
<keyword evidence="2" id="KW-1185">Reference proteome</keyword>
<dbReference type="GeneID" id="77932286"/>
<protein>
    <submittedName>
        <fullName evidence="1">Uncharacterized protein</fullName>
    </submittedName>
</protein>
<dbReference type="EMBL" id="MW862992">
    <property type="protein sequence ID" value="QWY82768.1"/>
    <property type="molecule type" value="Genomic_DNA"/>
</dbReference>
<evidence type="ECO:0000313" key="2">
    <source>
        <dbReference type="Proteomes" id="UP000693725"/>
    </source>
</evidence>